<dbReference type="AlphaFoldDB" id="A0A1C0AU23"/>
<dbReference type="RefSeq" id="WP_066180042.1">
    <property type="nucleotide sequence ID" value="NZ_CP036246.2"/>
</dbReference>
<gene>
    <name evidence="1" type="ORF">AAX28_02038</name>
    <name evidence="2" type="ORF">APORC_0805</name>
</gene>
<accession>A0A1C0AU23</accession>
<dbReference type="OrthoDB" id="5343741at2"/>
<evidence type="ECO:0000313" key="1">
    <source>
        <dbReference type="EMBL" id="OCL89500.1"/>
    </source>
</evidence>
<dbReference type="Proteomes" id="UP000093159">
    <property type="component" value="Unassembled WGS sequence"/>
</dbReference>
<dbReference type="EMBL" id="LDIR01000008">
    <property type="protein sequence ID" value="OCL89500.1"/>
    <property type="molecule type" value="Genomic_DNA"/>
</dbReference>
<reference evidence="1 3" key="1">
    <citation type="submission" date="2015-05" db="EMBL/GenBank/DDBJ databases">
        <authorList>
            <person name="Rovetto F."/>
            <person name="Cocolin L."/>
            <person name="Illeghems K."/>
            <person name="Van Nieuwerburgh F."/>
            <person name="Houf K."/>
        </authorList>
    </citation>
    <scope>NUCLEOTIDE SEQUENCE [LARGE SCALE GENOMIC DNA]</scope>
    <source>
        <strain evidence="1 3">117434</strain>
    </source>
</reference>
<evidence type="ECO:0000313" key="4">
    <source>
        <dbReference type="Proteomes" id="UP000322644"/>
    </source>
</evidence>
<name>A0A1C0AU23_9BACT</name>
<sequence length="250" mass="29504">MRYFIFLIFILSSNLFAIDNKTILALSNIIEREEEIAKNYEEYILNEYKLPTMEDLLKEDIENSDNYYLGSNFSRKNIFGKSLSFYDANARLNSSLDENKFSNEYLKLYYKRDLYRDRTSVLEENGKLKYVQIVLKSQEAQNLFKILSSGYEIIKVDKYADCKTDKYCVNPKDNIKTIRKYTATDAYIIYNIKDLEKGNIYISKKINNPPLKENDPIYIEMEFDKLNIGTIIFSDSRKYIKLDNGIYGVE</sequence>
<proteinExistence type="predicted"/>
<dbReference type="EMBL" id="CP036246">
    <property type="protein sequence ID" value="QEP40417.1"/>
    <property type="molecule type" value="Genomic_DNA"/>
</dbReference>
<evidence type="ECO:0000313" key="2">
    <source>
        <dbReference type="EMBL" id="QEP40417.1"/>
    </source>
</evidence>
<evidence type="ECO:0000313" key="3">
    <source>
        <dbReference type="Proteomes" id="UP000093159"/>
    </source>
</evidence>
<reference evidence="2 4" key="3">
    <citation type="submission" date="2019-09" db="EMBL/GenBank/DDBJ databases">
        <title>Taxonomic note: a critical rebuttal of the proposed division of the genus Arcobacter into six genera, emended descriptions of Arcobacter anaerophilus and the genus Arcobacter, and an assessment of genus-level boundaries for Epsilonproteobacteria using in silico genomic comparator tools.</title>
        <authorList>
            <person name="On S.L.W."/>
            <person name="Miller W.G."/>
            <person name="Biggs P."/>
            <person name="Cornelius A."/>
            <person name="Vandamme P."/>
        </authorList>
    </citation>
    <scope>NUCLEOTIDE SEQUENCE [LARGE SCALE GENOMIC DNA]</scope>
    <source>
        <strain evidence="2 4">CCUG 56899</strain>
    </source>
</reference>
<dbReference type="Proteomes" id="UP000322644">
    <property type="component" value="Chromosome"/>
</dbReference>
<protein>
    <submittedName>
        <fullName evidence="2">Uncharacterized protein</fullName>
    </submittedName>
</protein>
<dbReference type="KEGG" id="apoc:APORC_0805"/>
<reference evidence="2 4" key="2">
    <citation type="submission" date="2019-09" db="EMBL/GenBank/DDBJ databases">
        <title>Complete genome sequencing of four Arcobacter species reveals a diverse suite of mobile elements.</title>
        <authorList>
            <person name="Miller W.G."/>
            <person name="Yee E."/>
            <person name="Bono J.L."/>
        </authorList>
    </citation>
    <scope>NUCLEOTIDE SEQUENCE [LARGE SCALE GENOMIC DNA]</scope>
    <source>
        <strain evidence="2 4">CCUG 56899</strain>
    </source>
</reference>
<keyword evidence="3" id="KW-1185">Reference proteome</keyword>
<organism evidence="2 4">
    <name type="scientific">Arcobacter porcinus</name>
    <dbReference type="NCBI Taxonomy" id="1935204"/>
    <lineage>
        <taxon>Bacteria</taxon>
        <taxon>Pseudomonadati</taxon>
        <taxon>Campylobacterota</taxon>
        <taxon>Epsilonproteobacteria</taxon>
        <taxon>Campylobacterales</taxon>
        <taxon>Arcobacteraceae</taxon>
        <taxon>Arcobacter</taxon>
    </lineage>
</organism>